<proteinExistence type="inferred from homology"/>
<dbReference type="GO" id="GO:0016829">
    <property type="term" value="F:lyase activity"/>
    <property type="evidence" value="ECO:0007669"/>
    <property type="project" value="InterPro"/>
</dbReference>
<evidence type="ECO:0008006" key="6">
    <source>
        <dbReference type="Google" id="ProtNLM"/>
    </source>
</evidence>
<organism evidence="4 5">
    <name type="scientific">Achromobacter aloeverae</name>
    <dbReference type="NCBI Taxonomy" id="1750518"/>
    <lineage>
        <taxon>Bacteria</taxon>
        <taxon>Pseudomonadati</taxon>
        <taxon>Pseudomonadota</taxon>
        <taxon>Betaproteobacteria</taxon>
        <taxon>Burkholderiales</taxon>
        <taxon>Alcaligenaceae</taxon>
        <taxon>Achromobacter</taxon>
    </lineage>
</organism>
<dbReference type="InterPro" id="IPR005656">
    <property type="entry name" value="MmgE_PrpD"/>
</dbReference>
<dbReference type="InterPro" id="IPR042183">
    <property type="entry name" value="MmgE/PrpD_sf_1"/>
</dbReference>
<sequence length="463" mass="48449">MVQSLSATPPLARQLAEHVLSIRDGELPALALEHAKMSLASTLASAAAGQGIESARIIRELELADGGVAAAPVWFDGGRLPLAGAARVNAVASDAAASDDSDMRSIAHIGTIVSSVALAVGEREGAGGRAVLSAMVLGYEVAGRIDESLTPVRMQRGFHGSFSTVFGACVAAGLLLRLDARRLAHAIALSATSIGGMAIAADTSCAREYHAGLAASTGIRAALAAQHGFEGELGVLDLPRGFLDALGGQAREDIVRDWGASWDIVTDMAIKLMPGAHPFHATAEAAAQAARAGRVAPGDIARIVVSAAVQWTNFKGEPHPRNLVDAAHSLHYFVAAAIVDGGFSWQHMEQSRMADPTIAALQDKVEFDPDPPPLPDRFPHRHGGTVIIHMKDGSVHRATCVAPRGSGARGIEWRDVEDKFLRLFPQAGLPAHATAACLDAVRSLDRADTVRSLTRRLDKGLEG</sequence>
<name>A0A4Q1HGP7_9BURK</name>
<dbReference type="AlphaFoldDB" id="A0A4Q1HGP7"/>
<dbReference type="Pfam" id="PF19305">
    <property type="entry name" value="MmgE_PrpD_C"/>
    <property type="match status" value="1"/>
</dbReference>
<feature type="domain" description="MmgE/PrpD C-terminal" evidence="3">
    <location>
        <begin position="279"/>
        <end position="426"/>
    </location>
</feature>
<evidence type="ECO:0000256" key="1">
    <source>
        <dbReference type="ARBA" id="ARBA00006174"/>
    </source>
</evidence>
<dbReference type="Gene3D" id="3.30.1330.120">
    <property type="entry name" value="2-methylcitrate dehydratase PrpD"/>
    <property type="match status" value="1"/>
</dbReference>
<evidence type="ECO:0000313" key="4">
    <source>
        <dbReference type="EMBL" id="RXN85374.1"/>
    </source>
</evidence>
<dbReference type="InterPro" id="IPR042188">
    <property type="entry name" value="MmgE/PrpD_sf_2"/>
</dbReference>
<dbReference type="PANTHER" id="PTHR16943">
    <property type="entry name" value="2-METHYLCITRATE DEHYDRATASE-RELATED"/>
    <property type="match status" value="1"/>
</dbReference>
<evidence type="ECO:0000259" key="2">
    <source>
        <dbReference type="Pfam" id="PF03972"/>
    </source>
</evidence>
<comment type="caution">
    <text evidence="4">The sequence shown here is derived from an EMBL/GenBank/DDBJ whole genome shotgun (WGS) entry which is preliminary data.</text>
</comment>
<dbReference type="Pfam" id="PF03972">
    <property type="entry name" value="MmgE_PrpD_N"/>
    <property type="match status" value="1"/>
</dbReference>
<dbReference type="InterPro" id="IPR045336">
    <property type="entry name" value="MmgE_PrpD_N"/>
</dbReference>
<evidence type="ECO:0000259" key="3">
    <source>
        <dbReference type="Pfam" id="PF19305"/>
    </source>
</evidence>
<dbReference type="InterPro" id="IPR036148">
    <property type="entry name" value="MmgE/PrpD_sf"/>
</dbReference>
<dbReference type="SUPFAM" id="SSF103378">
    <property type="entry name" value="2-methylcitrate dehydratase PrpD"/>
    <property type="match status" value="1"/>
</dbReference>
<reference evidence="4 5" key="1">
    <citation type="journal article" date="2017" name="Int. J. Syst. Evol. Microbiol.">
        <title>Achromobacter aloeverae sp. nov., isolated from the root of Aloe vera (L.) Burm.f.</title>
        <authorList>
            <person name="Kuncharoen N."/>
            <person name="Muramatsu Y."/>
            <person name="Shibata C."/>
            <person name="Kamakura Y."/>
            <person name="Nakagawa Y."/>
            <person name="Tanasupawat S."/>
        </authorList>
    </citation>
    <scope>NUCLEOTIDE SEQUENCE [LARGE SCALE GENOMIC DNA]</scope>
    <source>
        <strain evidence="4 5">AVA-1</strain>
    </source>
</reference>
<dbReference type="PANTHER" id="PTHR16943:SF8">
    <property type="entry name" value="2-METHYLCITRATE DEHYDRATASE"/>
    <property type="match status" value="1"/>
</dbReference>
<accession>A0A4Q1HGP7</accession>
<dbReference type="Proteomes" id="UP000290849">
    <property type="component" value="Unassembled WGS sequence"/>
</dbReference>
<comment type="similarity">
    <text evidence="1">Belongs to the PrpD family.</text>
</comment>
<evidence type="ECO:0000313" key="5">
    <source>
        <dbReference type="Proteomes" id="UP000290849"/>
    </source>
</evidence>
<feature type="domain" description="MmgE/PrpD N-terminal" evidence="2">
    <location>
        <begin position="13"/>
        <end position="249"/>
    </location>
</feature>
<gene>
    <name evidence="4" type="ORF">C7R54_23100</name>
</gene>
<dbReference type="EMBL" id="PYAL01000007">
    <property type="protein sequence ID" value="RXN85374.1"/>
    <property type="molecule type" value="Genomic_DNA"/>
</dbReference>
<dbReference type="Gene3D" id="1.10.4100.10">
    <property type="entry name" value="2-methylcitrate dehydratase PrpD"/>
    <property type="match status" value="1"/>
</dbReference>
<dbReference type="InterPro" id="IPR045337">
    <property type="entry name" value="MmgE_PrpD_C"/>
</dbReference>
<protein>
    <recommendedName>
        <fullName evidence="6">MmgE/PrpD family protein</fullName>
    </recommendedName>
</protein>
<keyword evidence="5" id="KW-1185">Reference proteome</keyword>